<accession>A0A0A9WYD3</accession>
<proteinExistence type="predicted"/>
<dbReference type="EMBL" id="GBHO01032081">
    <property type="protein sequence ID" value="JAG11523.1"/>
    <property type="molecule type" value="Transcribed_RNA"/>
</dbReference>
<feature type="non-terminal residue" evidence="2">
    <location>
        <position position="1"/>
    </location>
</feature>
<organism evidence="2">
    <name type="scientific">Lygus hesperus</name>
    <name type="common">Western plant bug</name>
    <dbReference type="NCBI Taxonomy" id="30085"/>
    <lineage>
        <taxon>Eukaryota</taxon>
        <taxon>Metazoa</taxon>
        <taxon>Ecdysozoa</taxon>
        <taxon>Arthropoda</taxon>
        <taxon>Hexapoda</taxon>
        <taxon>Insecta</taxon>
        <taxon>Pterygota</taxon>
        <taxon>Neoptera</taxon>
        <taxon>Paraneoptera</taxon>
        <taxon>Hemiptera</taxon>
        <taxon>Heteroptera</taxon>
        <taxon>Panheteroptera</taxon>
        <taxon>Cimicomorpha</taxon>
        <taxon>Miridae</taxon>
        <taxon>Mirini</taxon>
        <taxon>Lygus</taxon>
    </lineage>
</organism>
<dbReference type="AlphaFoldDB" id="A0A0A9WYD3"/>
<reference evidence="2" key="1">
    <citation type="journal article" date="2014" name="PLoS ONE">
        <title>Transcriptome-Based Identification of ABC Transporters in the Western Tarnished Plant Bug Lygus hesperus.</title>
        <authorList>
            <person name="Hull J.J."/>
            <person name="Chaney K."/>
            <person name="Geib S.M."/>
            <person name="Fabrick J.A."/>
            <person name="Brent C.S."/>
            <person name="Walsh D."/>
            <person name="Lavine L.C."/>
        </authorList>
    </citation>
    <scope>NUCLEOTIDE SEQUENCE</scope>
</reference>
<evidence type="ECO:0000313" key="2">
    <source>
        <dbReference type="EMBL" id="JAG11523.1"/>
    </source>
</evidence>
<reference evidence="2" key="2">
    <citation type="submission" date="2014-07" db="EMBL/GenBank/DDBJ databases">
        <authorList>
            <person name="Hull J."/>
        </authorList>
    </citation>
    <scope>NUCLEOTIDE SEQUENCE</scope>
</reference>
<gene>
    <name evidence="2" type="primary">VMA22</name>
    <name evidence="2" type="ORF">CM83_101401</name>
</gene>
<evidence type="ECO:0000256" key="1">
    <source>
        <dbReference type="SAM" id="MobiDB-lite"/>
    </source>
</evidence>
<name>A0A0A9WYD3_LYGHE</name>
<protein>
    <submittedName>
        <fullName evidence="2">Vacuolar ATPase assembly protein VMA22</fullName>
    </submittedName>
</protein>
<sequence length="104" mass="11787">RHLASCGRTWWGHVAIERLSLQAVDHVSAPLTEIVKSAMCDNLLESDEENCLRNLRKAAYRAKLKSNPKRKEQDASPMVSIPYSTNLPYSRSATRRITSVFRTS</sequence>
<feature type="region of interest" description="Disordered" evidence="1">
    <location>
        <begin position="64"/>
        <end position="84"/>
    </location>
</feature>